<proteinExistence type="predicted"/>
<dbReference type="GeneID" id="92044075"/>
<name>A0ABR1WS21_9PEZI</name>
<keyword evidence="2" id="KW-1185">Reference proteome</keyword>
<accession>A0ABR1WS21</accession>
<reference evidence="1 2" key="1">
    <citation type="submission" date="2023-01" db="EMBL/GenBank/DDBJ databases">
        <title>Analysis of 21 Apiospora genomes using comparative genomics revels a genus with tremendous synthesis potential of carbohydrate active enzymes and secondary metabolites.</title>
        <authorList>
            <person name="Sorensen T."/>
        </authorList>
    </citation>
    <scope>NUCLEOTIDE SEQUENCE [LARGE SCALE GENOMIC DNA]</scope>
    <source>
        <strain evidence="1 2">CBS 114990</strain>
    </source>
</reference>
<protein>
    <submittedName>
        <fullName evidence="1">Uncharacterized protein</fullName>
    </submittedName>
</protein>
<dbReference type="RefSeq" id="XP_066669938.1">
    <property type="nucleotide sequence ID" value="XM_066811015.1"/>
</dbReference>
<comment type="caution">
    <text evidence="1">The sequence shown here is derived from an EMBL/GenBank/DDBJ whole genome shotgun (WGS) entry which is preliminary data.</text>
</comment>
<sequence>MSACGIGKSRLSGQHIELQDPEPPAIDRLYKHPALHYSKHRLIVQFTTRQKCTVLIRVLRDGDETVSSSQGQVVRAVLVKFRKPYVGLGAR</sequence>
<gene>
    <name evidence="1" type="ORF">PG997_006700</name>
</gene>
<evidence type="ECO:0000313" key="2">
    <source>
        <dbReference type="Proteomes" id="UP001433268"/>
    </source>
</evidence>
<organism evidence="1 2">
    <name type="scientific">Apiospora hydei</name>
    <dbReference type="NCBI Taxonomy" id="1337664"/>
    <lineage>
        <taxon>Eukaryota</taxon>
        <taxon>Fungi</taxon>
        <taxon>Dikarya</taxon>
        <taxon>Ascomycota</taxon>
        <taxon>Pezizomycotina</taxon>
        <taxon>Sordariomycetes</taxon>
        <taxon>Xylariomycetidae</taxon>
        <taxon>Amphisphaeriales</taxon>
        <taxon>Apiosporaceae</taxon>
        <taxon>Apiospora</taxon>
    </lineage>
</organism>
<dbReference type="EMBL" id="JAQQWN010000005">
    <property type="protein sequence ID" value="KAK8085429.1"/>
    <property type="molecule type" value="Genomic_DNA"/>
</dbReference>
<dbReference type="Proteomes" id="UP001433268">
    <property type="component" value="Unassembled WGS sequence"/>
</dbReference>
<evidence type="ECO:0000313" key="1">
    <source>
        <dbReference type="EMBL" id="KAK8085429.1"/>
    </source>
</evidence>